<protein>
    <recommendedName>
        <fullName evidence="4">Acyltransferase 3 domain-containing protein</fullName>
    </recommendedName>
</protein>
<evidence type="ECO:0000256" key="1">
    <source>
        <dbReference type="SAM" id="Phobius"/>
    </source>
</evidence>
<reference evidence="2" key="1">
    <citation type="submission" date="2023-10" db="EMBL/GenBank/DDBJ databases">
        <authorList>
            <person name="Chen Y."/>
            <person name="Shah S."/>
            <person name="Dougan E. K."/>
            <person name="Thang M."/>
            <person name="Chan C."/>
        </authorList>
    </citation>
    <scope>NUCLEOTIDE SEQUENCE [LARGE SCALE GENOMIC DNA]</scope>
</reference>
<organism evidence="2 3">
    <name type="scientific">Prorocentrum cordatum</name>
    <dbReference type="NCBI Taxonomy" id="2364126"/>
    <lineage>
        <taxon>Eukaryota</taxon>
        <taxon>Sar</taxon>
        <taxon>Alveolata</taxon>
        <taxon>Dinophyceae</taxon>
        <taxon>Prorocentrales</taxon>
        <taxon>Prorocentraceae</taxon>
        <taxon>Prorocentrum</taxon>
    </lineage>
</organism>
<feature type="transmembrane region" description="Helical" evidence="1">
    <location>
        <begin position="645"/>
        <end position="669"/>
    </location>
</feature>
<sequence>MFRVDPKGGPATRGWCNRFGAIDLWGCNTFEVCSTLGHPKCWPRRCWEPRLTPREWRDREKARGSSRAHAQQTLADHMLAHKVVYFQGPDPSCWGGHRNWHACCTVEIAAGFVEMLPPGNTQCWTHGLTFERCCIGHALKLSVPGWMFAPIQGDGDQLPSDRLPGGCPEAYEAYAIVGSLEGFPRGDAWWFHAIHPFDPIVDPHWHVVESGHLLLWIPQELTGTVGIRRRFNSTSQADAALHVASIVIEPDGGSVFFHQWACVAGPPALAYNRARILARTWAPLWNAIAYDWVGLWVRELPSTWRRAQSLGQAADLDLLSIDIVHAQETRPICVAAGDSEPASCDWSRMPSFVGIVVVFCALPGLASLPRASTALFSSDGSASIILDVWRVVMTVLVVCAHLQNVPVLQEYHISGNLLALALSVRLQGAPCGVLARIGRRFARQLPLRAVVCLLWLFCVRGLFSLSLTGRPWLVPRPLRHKAHLLDETASMATRHYEESGWGFLSELFVPPSLWFSVGEYPMKVSVNMWFFRAESTAWVLVMVCRRVGVVGWLMLGGIVLAEVRSIVLGGADADREEWDTPAKAFPIIVTAYISASAWRTACCGRRWYVLASAGILAAGAALWFQWCALCSNGTGNMAPGARRTACWMVALSWSCLYTIGMVGCLDVGASGFSVVFRAAPILRAVLGSWAKLGFGVCVVGDKVISLFWTGLDTRFWERARAASLPQCYVTALVASAAAFVFIQTPAQIACDWLWSMAPGLASRGYVCKSGSSKVHSD</sequence>
<dbReference type="EMBL" id="CAUYUJ010021447">
    <property type="protein sequence ID" value="CAK0904692.1"/>
    <property type="molecule type" value="Genomic_DNA"/>
</dbReference>
<keyword evidence="1" id="KW-0472">Membrane</keyword>
<keyword evidence="3" id="KW-1185">Reference proteome</keyword>
<feature type="transmembrane region" description="Helical" evidence="1">
    <location>
        <begin position="689"/>
        <end position="711"/>
    </location>
</feature>
<accession>A0ABN9Y1G2</accession>
<evidence type="ECO:0008006" key="4">
    <source>
        <dbReference type="Google" id="ProtNLM"/>
    </source>
</evidence>
<name>A0ABN9Y1G2_9DINO</name>
<feature type="transmembrane region" description="Helical" evidence="1">
    <location>
        <begin position="723"/>
        <end position="742"/>
    </location>
</feature>
<comment type="caution">
    <text evidence="2">The sequence shown here is derived from an EMBL/GenBank/DDBJ whole genome shotgun (WGS) entry which is preliminary data.</text>
</comment>
<dbReference type="Proteomes" id="UP001189429">
    <property type="component" value="Unassembled WGS sequence"/>
</dbReference>
<proteinExistence type="predicted"/>
<keyword evidence="1" id="KW-0812">Transmembrane</keyword>
<evidence type="ECO:0000313" key="3">
    <source>
        <dbReference type="Proteomes" id="UP001189429"/>
    </source>
</evidence>
<gene>
    <name evidence="2" type="ORF">PCOR1329_LOCUS80642</name>
</gene>
<feature type="transmembrane region" description="Helical" evidence="1">
    <location>
        <begin position="607"/>
        <end position="624"/>
    </location>
</feature>
<evidence type="ECO:0000313" key="2">
    <source>
        <dbReference type="EMBL" id="CAK0904692.1"/>
    </source>
</evidence>
<keyword evidence="1" id="KW-1133">Transmembrane helix</keyword>